<comment type="caution">
    <text evidence="2">The sequence shown here is derived from an EMBL/GenBank/DDBJ whole genome shotgun (WGS) entry which is preliminary data.</text>
</comment>
<dbReference type="InterPro" id="IPR010998">
    <property type="entry name" value="Integrase_recombinase_N"/>
</dbReference>
<evidence type="ECO:0000313" key="2">
    <source>
        <dbReference type="EMBL" id="KAI2662351.1"/>
    </source>
</evidence>
<keyword evidence="3" id="KW-1185">Reference proteome</keyword>
<dbReference type="SUPFAM" id="SSF56349">
    <property type="entry name" value="DNA breaking-rejoining enzymes"/>
    <property type="match status" value="1"/>
</dbReference>
<evidence type="ECO:0000313" key="3">
    <source>
        <dbReference type="Proteomes" id="UP000830375"/>
    </source>
</evidence>
<keyword evidence="1" id="KW-0238">DNA-binding</keyword>
<sequence length="698" mass="78226">MEEIAQRGTLTSAPPLPGCVFAVAADPRVGDQFVSDALLPQIQTRSVISPPPREPRVKVRAAHRSVTFVQNTLFSGLGHLPPGLPYRGYVSDGSVDLASKLSPVQSISFLGMKLDSVGMSARLTDERVQSVLNCLNLFRHKTAVPLKLFQRLLGHMTAAAAVTLLGLLHMGPLQYWLYGRIPRWAWHHGTFRVGVTPECRRLFSPLMDPAFLLAGRNCFNCLELLAVLLVLRRFLRTVVQLIWSRFGEAQVDLFASLESSHCQLFYSLTEAPLGRDALAHSWPQSLLKYAFPPVSLLEQTLCKIREDEEQVLLVAPYWPTRTWFADLMLLAAAPPWKIPLRKDLRGRAQFGTRIPISGTSTQAYALKWGLFADWCSSRREDPQRWVGVVLFFLQEKLERRLSPSTLKVYVAAIPAYHDAVDGLSLGKHHLIIRFLRGARRLNPPCLHLIHFWDLSMVLLGLRRVPFEPLASVKLKYLSLKTALLIALNSIKRVGDLHAFSVSETCLEFGPADSHVTLRPRPGYVPKVPTNPFRDQVVNLQALPPEDADPALLCPVRALRTYMDHAWSFRCYKQLFVCFGGQQKGNVVSKQRLAHWVVDAITLVYQCQGKPCPLGVRAHSTRSVPCSYALAHSAFLADICRAVGWATPNTIAIFYNLRVEPVVRRVCEQVQKYGHCWMRLGFIALGRAAVVIARSPGRI</sequence>
<dbReference type="Proteomes" id="UP000830375">
    <property type="component" value="Unassembled WGS sequence"/>
</dbReference>
<gene>
    <name evidence="2" type="ORF">H4Q32_001179</name>
</gene>
<dbReference type="PANTHER" id="PTHR35617:SF3">
    <property type="entry name" value="CORE-BINDING (CB) DOMAIN-CONTAINING PROTEIN"/>
    <property type="match status" value="1"/>
</dbReference>
<dbReference type="PANTHER" id="PTHR35617">
    <property type="entry name" value="PHAGE_INTEGRASE DOMAIN-CONTAINING PROTEIN"/>
    <property type="match status" value="1"/>
</dbReference>
<dbReference type="InterPro" id="IPR011010">
    <property type="entry name" value="DNA_brk_join_enz"/>
</dbReference>
<organism evidence="2 3">
    <name type="scientific">Labeo rohita</name>
    <name type="common">Indian major carp</name>
    <name type="synonym">Cyprinus rohita</name>
    <dbReference type="NCBI Taxonomy" id="84645"/>
    <lineage>
        <taxon>Eukaryota</taxon>
        <taxon>Metazoa</taxon>
        <taxon>Chordata</taxon>
        <taxon>Craniata</taxon>
        <taxon>Vertebrata</taxon>
        <taxon>Euteleostomi</taxon>
        <taxon>Actinopterygii</taxon>
        <taxon>Neopterygii</taxon>
        <taxon>Teleostei</taxon>
        <taxon>Ostariophysi</taxon>
        <taxon>Cypriniformes</taxon>
        <taxon>Cyprinidae</taxon>
        <taxon>Labeoninae</taxon>
        <taxon>Labeonini</taxon>
        <taxon>Labeo</taxon>
    </lineage>
</organism>
<evidence type="ECO:0000256" key="1">
    <source>
        <dbReference type="ARBA" id="ARBA00023125"/>
    </source>
</evidence>
<reference evidence="2 3" key="1">
    <citation type="submission" date="2022-01" db="EMBL/GenBank/DDBJ databases">
        <title>A high-quality chromosome-level genome assembly of rohu carp, Labeo rohita.</title>
        <authorList>
            <person name="Arick M.A. II"/>
            <person name="Hsu C.-Y."/>
            <person name="Magbanua Z."/>
            <person name="Pechanova O."/>
            <person name="Grover C."/>
            <person name="Miller E."/>
            <person name="Thrash A."/>
            <person name="Ezzel L."/>
            <person name="Alam S."/>
            <person name="Benzie J."/>
            <person name="Hamilton M."/>
            <person name="Karsi A."/>
            <person name="Lawrence M.L."/>
            <person name="Peterson D.G."/>
        </authorList>
    </citation>
    <scope>NUCLEOTIDE SEQUENCE [LARGE SCALE GENOMIC DNA]</scope>
    <source>
        <strain evidence="3">BAU-BD-2019</strain>
        <tissue evidence="2">Blood</tissue>
    </source>
</reference>
<proteinExistence type="predicted"/>
<dbReference type="SUPFAM" id="SSF47823">
    <property type="entry name" value="lambda integrase-like, N-terminal domain"/>
    <property type="match status" value="1"/>
</dbReference>
<name>A0ABQ8MJJ8_LABRO</name>
<dbReference type="EMBL" id="JACTAM010000007">
    <property type="protein sequence ID" value="KAI2662351.1"/>
    <property type="molecule type" value="Genomic_DNA"/>
</dbReference>
<dbReference type="Gene3D" id="1.10.150.130">
    <property type="match status" value="1"/>
</dbReference>
<accession>A0ABQ8MJJ8</accession>
<protein>
    <submittedName>
        <fullName evidence="2">Beta-glucosidase A</fullName>
    </submittedName>
</protein>